<feature type="coiled-coil region" evidence="1">
    <location>
        <begin position="577"/>
        <end position="607"/>
    </location>
</feature>
<organism evidence="3 4">
    <name type="scientific">Microbulbifer bruguierae</name>
    <dbReference type="NCBI Taxonomy" id="3029061"/>
    <lineage>
        <taxon>Bacteria</taxon>
        <taxon>Pseudomonadati</taxon>
        <taxon>Pseudomonadota</taxon>
        <taxon>Gammaproteobacteria</taxon>
        <taxon>Cellvibrionales</taxon>
        <taxon>Microbulbiferaceae</taxon>
        <taxon>Microbulbifer</taxon>
    </lineage>
</organism>
<protein>
    <submittedName>
        <fullName evidence="3">Efflux RND transporter permease subunit</fullName>
    </submittedName>
</protein>
<sequence>MNSLIAWWARNTVAANLAMIGILVAGVIGFLSMEREMDPQVRFPGLQIHVSWPGAAPQEVEEQIVARIEEAVSDLDNIDWVRSTSSEGMGEVYILAETSVDFSRFMNDVKIRVDGISSFPRDIEPPQVHQWVNRQEFIRVAVHGDVGERELKRLAEQLRREVATLPAISVVELFGTRMEEVSIEVSEQALRRYGLTFQELANAIRNSSINQSAGTVRTEVGSYQLKVRKQADSEQEFANIIVRQTADGGTIRVGDVANVIDGFEDNEILATLNGEPAVLLQVMSTETMDIVTASDSIRKWIDERSKTMPVGTKLTLWTDNAEDFKGRMETIGSSAFQGLLLVLLVLVFSLRPKVALWVAIGIATAYAGAFVLLPSVGVSLNMLSTFAFLLVLGIVVDDAIVVGESIHTESHNPEHQHPAGGLNAAILGTQLVAKPVIFAVATTILAFLPWIFISGSTSEFTRHITWVVILALLFSLIESLLILPAHLSNLKPRTKLGRFGRIQKRIADSIIHFAHNHYRRIGQWAVEKRYLTVSIFIAVLMIGFGMFGSGWVKKGFMPEIESDQIIVNVVMPEGAPYSRALEILAQLQEAEKRLEEEANQQTIEQGNVGQGKGALIENWYTRSRRDSVMAIVQLTPPEAREMSAKEAALRLRELLGDVPDAKEVSVQYAFNNNGPGFELSIRHPDLEVLRRATADLETQLRTYESLYDVRNNLEGASEEIRIDLKPGASKLGLTLAEVNRQVRQAYFGEEVQRLPRAGQDVKVMVRYPLESRRTIESLKDFRVRTSDGHEVPLLAIAELEYAPGIKRIQRWNGNRAARVMADLKDDVRSDIMKDLEDNFFPQWEKRYPGIIRGAVGQAEGEKRFIQEVLGLYTMAFFAMYSLLAIAFRSYSQPILILIAIPFAFVGAIFGHSVMGMTMAIFSYFGIAAAAGVVVNDNLVLMDQCNRLREQGVKPLQAIVDAGVTRFRPILLTTLTTIAGLLPMMMERSIQAAFLQPIVVALAFGVLVAFFVTLLLVPAMYGIGVDIGETAQRVKNSVKKRITGNVLDNSASEHPIR</sequence>
<dbReference type="Pfam" id="PF00873">
    <property type="entry name" value="ACR_tran"/>
    <property type="match status" value="1"/>
</dbReference>
<dbReference type="Gene3D" id="3.30.2090.10">
    <property type="entry name" value="Multidrug efflux transporter AcrB TolC docking domain, DN and DC subdomains"/>
    <property type="match status" value="2"/>
</dbReference>
<dbReference type="InterPro" id="IPR027463">
    <property type="entry name" value="AcrB_DN_DC_subdom"/>
</dbReference>
<proteinExistence type="predicted"/>
<dbReference type="PANTHER" id="PTHR32063">
    <property type="match status" value="1"/>
</dbReference>
<dbReference type="InterPro" id="IPR001036">
    <property type="entry name" value="Acrflvin-R"/>
</dbReference>
<dbReference type="Gene3D" id="1.20.1640.10">
    <property type="entry name" value="Multidrug efflux transporter AcrB transmembrane domain"/>
    <property type="match status" value="2"/>
</dbReference>
<dbReference type="SUPFAM" id="SSF82693">
    <property type="entry name" value="Multidrug efflux transporter AcrB pore domain, PN1, PN2, PC1 and PC2 subdomains"/>
    <property type="match status" value="2"/>
</dbReference>
<dbReference type="RefSeq" id="WP_280320510.1">
    <property type="nucleotide sequence ID" value="NZ_CP118605.1"/>
</dbReference>
<dbReference type="EMBL" id="CP118605">
    <property type="protein sequence ID" value="WGL16688.1"/>
    <property type="molecule type" value="Genomic_DNA"/>
</dbReference>
<dbReference type="Gene3D" id="3.30.70.1320">
    <property type="entry name" value="Multidrug efflux transporter AcrB pore domain like"/>
    <property type="match status" value="1"/>
</dbReference>
<dbReference type="PANTHER" id="PTHR32063:SF33">
    <property type="entry name" value="RND SUPERFAMILY EFFLUX PUMP PERMEASE COMPONENT"/>
    <property type="match status" value="1"/>
</dbReference>
<feature type="transmembrane region" description="Helical" evidence="2">
    <location>
        <begin position="920"/>
        <end position="940"/>
    </location>
</feature>
<dbReference type="SUPFAM" id="SSF82866">
    <property type="entry name" value="Multidrug efflux transporter AcrB transmembrane domain"/>
    <property type="match status" value="2"/>
</dbReference>
<feature type="transmembrane region" description="Helical" evidence="2">
    <location>
        <begin position="354"/>
        <end position="373"/>
    </location>
</feature>
<keyword evidence="4" id="KW-1185">Reference proteome</keyword>
<name>A0ABY8NCN9_9GAMM</name>
<feature type="transmembrane region" description="Helical" evidence="2">
    <location>
        <begin position="431"/>
        <end position="452"/>
    </location>
</feature>
<feature type="transmembrane region" description="Helical" evidence="2">
    <location>
        <begin position="869"/>
        <end position="887"/>
    </location>
</feature>
<feature type="transmembrane region" description="Helical" evidence="2">
    <location>
        <begin position="330"/>
        <end position="348"/>
    </location>
</feature>
<keyword evidence="1" id="KW-0175">Coiled coil</keyword>
<dbReference type="Gene3D" id="3.30.70.1430">
    <property type="entry name" value="Multidrug efflux transporter AcrB pore domain"/>
    <property type="match status" value="2"/>
</dbReference>
<evidence type="ECO:0000313" key="3">
    <source>
        <dbReference type="EMBL" id="WGL16688.1"/>
    </source>
</evidence>
<feature type="transmembrane region" description="Helical" evidence="2">
    <location>
        <begin position="894"/>
        <end position="914"/>
    </location>
</feature>
<evidence type="ECO:0000256" key="1">
    <source>
        <dbReference type="SAM" id="Coils"/>
    </source>
</evidence>
<accession>A0ABY8NCN9</accession>
<feature type="transmembrane region" description="Helical" evidence="2">
    <location>
        <begin position="12"/>
        <end position="33"/>
    </location>
</feature>
<feature type="transmembrane region" description="Helical" evidence="2">
    <location>
        <begin position="530"/>
        <end position="552"/>
    </location>
</feature>
<keyword evidence="2" id="KW-0812">Transmembrane</keyword>
<reference evidence="3 4" key="1">
    <citation type="submission" date="2023-02" db="EMBL/GenBank/DDBJ databases">
        <title>Description and genomic characterization of Microbulbifer bruguierae sp. nov., isolated from the sediment of mangrove plant Bruguiera sexangula.</title>
        <authorList>
            <person name="Long M."/>
        </authorList>
    </citation>
    <scope>NUCLEOTIDE SEQUENCE [LARGE SCALE GENOMIC DNA]</scope>
    <source>
        <strain evidence="3 4">H12</strain>
    </source>
</reference>
<evidence type="ECO:0000313" key="4">
    <source>
        <dbReference type="Proteomes" id="UP001236500"/>
    </source>
</evidence>
<gene>
    <name evidence="3" type="ORF">PVT68_18290</name>
</gene>
<dbReference type="SUPFAM" id="SSF82714">
    <property type="entry name" value="Multidrug efflux transporter AcrB TolC docking domain, DN and DC subdomains"/>
    <property type="match status" value="2"/>
</dbReference>
<dbReference type="Gene3D" id="3.30.70.1440">
    <property type="entry name" value="Multidrug efflux transporter AcrB pore domain"/>
    <property type="match status" value="1"/>
</dbReference>
<feature type="transmembrane region" description="Helical" evidence="2">
    <location>
        <begin position="968"/>
        <end position="985"/>
    </location>
</feature>
<evidence type="ECO:0000256" key="2">
    <source>
        <dbReference type="SAM" id="Phobius"/>
    </source>
</evidence>
<dbReference type="PRINTS" id="PR00702">
    <property type="entry name" value="ACRIFLAVINRP"/>
</dbReference>
<keyword evidence="2" id="KW-0472">Membrane</keyword>
<feature type="transmembrane region" description="Helical" evidence="2">
    <location>
        <begin position="464"/>
        <end position="483"/>
    </location>
</feature>
<keyword evidence="2" id="KW-1133">Transmembrane helix</keyword>
<feature type="transmembrane region" description="Helical" evidence="2">
    <location>
        <begin position="997"/>
        <end position="1022"/>
    </location>
</feature>
<dbReference type="Proteomes" id="UP001236500">
    <property type="component" value="Chromosome"/>
</dbReference>